<gene>
    <name evidence="14" type="primary">cirA</name>
    <name evidence="14" type="ORF">MAIT1_02110</name>
</gene>
<sequence length="603" mass="66550">MDLLPYIPGYQVTYDQTLATNVPLINVRGQHGANLLLLYDGAPLNDHSNSNTFIFNRYISLDNIERVEVMRGPGSALYGSAAFAGIINLIPRSEVNQLRVEGGLNGHRKAGLNLGKRTNAWGVDFYAQAEGDDGERYDGVFDQFNRDSVTRDPRQFAEFSFKGHYGPFSLTARHTHNHLEDFYQFGALGNDANSDKSEITLLRASYEGTPWDGPIDARISAGWRQYKIVELGLALPAGTGPATSGDFLVGPYFKQWVSSVDGHFTWDAPGPHALSWGFSYERALSPDAFSYATYDYLNAFEWLGDPTVLDYRQRFVENVGREVNGLYLQDQISGYDWSLTLGARYDNYSDFGEAISPQITGLYWLTPNTQIKAIYGEAFQAPSMGVLYANSGMLAGNRDLRPERIRTASLSIMRQESNYAIDATLFWSRTHDMIANIILPSSQRQRQNVGEHETIGVELGLTAPLGDAWKLETNLTLLPHNSFESSGTLSDTAPNEFVSRVLASASLSYQEGPWKASLSGNGYNHIPALPRQGSVILLNAAVERQFQSGWVGYIHARNLLNHAVSHASISSALGTDAVSGEIERAAPGRGFGILLGARWNFSL</sequence>
<keyword evidence="8 14" id="KW-0675">Receptor</keyword>
<evidence type="ECO:0000256" key="10">
    <source>
        <dbReference type="PROSITE-ProRule" id="PRU01360"/>
    </source>
</evidence>
<protein>
    <submittedName>
        <fullName evidence="14">Putative Colicin I receptor</fullName>
    </submittedName>
</protein>
<dbReference type="InterPro" id="IPR000531">
    <property type="entry name" value="Beta-barrel_TonB"/>
</dbReference>
<dbReference type="AlphaFoldDB" id="A0A1Y2K1W4"/>
<dbReference type="GO" id="GO:0015344">
    <property type="term" value="F:siderophore uptake transmembrane transporter activity"/>
    <property type="evidence" value="ECO:0007669"/>
    <property type="project" value="TreeGrafter"/>
</dbReference>
<dbReference type="InterPro" id="IPR039426">
    <property type="entry name" value="TonB-dep_rcpt-like"/>
</dbReference>
<feature type="domain" description="TonB-dependent receptor-like beta-barrel" evidence="12">
    <location>
        <begin position="164"/>
        <end position="550"/>
    </location>
</feature>
<evidence type="ECO:0000256" key="7">
    <source>
        <dbReference type="ARBA" id="ARBA00023136"/>
    </source>
</evidence>
<evidence type="ECO:0000256" key="9">
    <source>
        <dbReference type="ARBA" id="ARBA00023237"/>
    </source>
</evidence>
<dbReference type="Pfam" id="PF00593">
    <property type="entry name" value="TonB_dep_Rec_b-barrel"/>
    <property type="match status" value="1"/>
</dbReference>
<evidence type="ECO:0000313" key="14">
    <source>
        <dbReference type="EMBL" id="OSM02031.1"/>
    </source>
</evidence>
<evidence type="ECO:0000256" key="11">
    <source>
        <dbReference type="RuleBase" id="RU003357"/>
    </source>
</evidence>
<evidence type="ECO:0000259" key="13">
    <source>
        <dbReference type="Pfam" id="PF07715"/>
    </source>
</evidence>
<comment type="subcellular location">
    <subcellularLocation>
        <location evidence="1 10">Cell outer membrane</location>
        <topology evidence="1 10">Multi-pass membrane protein</topology>
    </subcellularLocation>
</comment>
<comment type="similarity">
    <text evidence="10 11">Belongs to the TonB-dependent receptor family.</text>
</comment>
<comment type="caution">
    <text evidence="14">The sequence shown here is derived from an EMBL/GenBank/DDBJ whole genome shotgun (WGS) entry which is preliminary data.</text>
</comment>
<dbReference type="PROSITE" id="PS52016">
    <property type="entry name" value="TONB_DEPENDENT_REC_3"/>
    <property type="match status" value="1"/>
</dbReference>
<dbReference type="STRING" id="1434232.MAIT1_02110"/>
<proteinExistence type="inferred from homology"/>
<evidence type="ECO:0000256" key="1">
    <source>
        <dbReference type="ARBA" id="ARBA00004571"/>
    </source>
</evidence>
<dbReference type="Gene3D" id="2.40.170.20">
    <property type="entry name" value="TonB-dependent receptor, beta-barrel domain"/>
    <property type="match status" value="1"/>
</dbReference>
<keyword evidence="2 10" id="KW-0813">Transport</keyword>
<dbReference type="Gene3D" id="2.170.130.10">
    <property type="entry name" value="TonB-dependent receptor, plug domain"/>
    <property type="match status" value="1"/>
</dbReference>
<dbReference type="InterPro" id="IPR036942">
    <property type="entry name" value="Beta-barrel_TonB_sf"/>
</dbReference>
<feature type="domain" description="TonB-dependent receptor plug" evidence="13">
    <location>
        <begin position="2"/>
        <end position="86"/>
    </location>
</feature>
<dbReference type="InterPro" id="IPR037066">
    <property type="entry name" value="Plug_dom_sf"/>
</dbReference>
<dbReference type="PANTHER" id="PTHR30069:SF29">
    <property type="entry name" value="HEMOGLOBIN AND HEMOGLOBIN-HAPTOGLOBIN-BINDING PROTEIN 1-RELATED"/>
    <property type="match status" value="1"/>
</dbReference>
<evidence type="ECO:0000256" key="6">
    <source>
        <dbReference type="ARBA" id="ARBA00023077"/>
    </source>
</evidence>
<dbReference type="PANTHER" id="PTHR30069">
    <property type="entry name" value="TONB-DEPENDENT OUTER MEMBRANE RECEPTOR"/>
    <property type="match status" value="1"/>
</dbReference>
<evidence type="ECO:0000259" key="12">
    <source>
        <dbReference type="Pfam" id="PF00593"/>
    </source>
</evidence>
<accession>A0A1Y2K1W4</accession>
<name>A0A1Y2K1W4_9PROT</name>
<evidence type="ECO:0000256" key="4">
    <source>
        <dbReference type="ARBA" id="ARBA00022692"/>
    </source>
</evidence>
<reference evidence="14 15" key="1">
    <citation type="journal article" date="2016" name="BMC Genomics">
        <title>Combined genomic and structural analyses of a cultured magnetotactic bacterium reveals its niche adaptation to a dynamic environment.</title>
        <authorList>
            <person name="Araujo A.C."/>
            <person name="Morillo V."/>
            <person name="Cypriano J."/>
            <person name="Teixeira L.C."/>
            <person name="Leao P."/>
            <person name="Lyra S."/>
            <person name="Almeida L.G."/>
            <person name="Bazylinski D.A."/>
            <person name="Vasconcellos A.T."/>
            <person name="Abreu F."/>
            <person name="Lins U."/>
        </authorList>
    </citation>
    <scope>NUCLEOTIDE SEQUENCE [LARGE SCALE GENOMIC DNA]</scope>
    <source>
        <strain evidence="14 15">IT-1</strain>
    </source>
</reference>
<evidence type="ECO:0000256" key="2">
    <source>
        <dbReference type="ARBA" id="ARBA00022448"/>
    </source>
</evidence>
<organism evidence="14 15">
    <name type="scientific">Magnetofaba australis IT-1</name>
    <dbReference type="NCBI Taxonomy" id="1434232"/>
    <lineage>
        <taxon>Bacteria</taxon>
        <taxon>Pseudomonadati</taxon>
        <taxon>Pseudomonadota</taxon>
        <taxon>Magnetococcia</taxon>
        <taxon>Magnetococcales</taxon>
        <taxon>Magnetococcaceae</taxon>
        <taxon>Magnetofaba</taxon>
    </lineage>
</organism>
<keyword evidence="6 11" id="KW-0798">TonB box</keyword>
<dbReference type="GO" id="GO:0044718">
    <property type="term" value="P:siderophore transmembrane transport"/>
    <property type="evidence" value="ECO:0007669"/>
    <property type="project" value="TreeGrafter"/>
</dbReference>
<dbReference type="SUPFAM" id="SSF56935">
    <property type="entry name" value="Porins"/>
    <property type="match status" value="1"/>
</dbReference>
<dbReference type="InterPro" id="IPR012910">
    <property type="entry name" value="Plug_dom"/>
</dbReference>
<evidence type="ECO:0000313" key="15">
    <source>
        <dbReference type="Proteomes" id="UP000194003"/>
    </source>
</evidence>
<evidence type="ECO:0000256" key="8">
    <source>
        <dbReference type="ARBA" id="ARBA00023170"/>
    </source>
</evidence>
<dbReference type="GO" id="GO:0009279">
    <property type="term" value="C:cell outer membrane"/>
    <property type="evidence" value="ECO:0007669"/>
    <property type="project" value="UniProtKB-SubCell"/>
</dbReference>
<dbReference type="Pfam" id="PF07715">
    <property type="entry name" value="Plug"/>
    <property type="match status" value="1"/>
</dbReference>
<keyword evidence="5" id="KW-0732">Signal</keyword>
<evidence type="ECO:0000256" key="5">
    <source>
        <dbReference type="ARBA" id="ARBA00022729"/>
    </source>
</evidence>
<dbReference type="Proteomes" id="UP000194003">
    <property type="component" value="Unassembled WGS sequence"/>
</dbReference>
<keyword evidence="9 10" id="KW-0998">Cell outer membrane</keyword>
<keyword evidence="3 10" id="KW-1134">Transmembrane beta strand</keyword>
<keyword evidence="4 10" id="KW-0812">Transmembrane</keyword>
<keyword evidence="15" id="KW-1185">Reference proteome</keyword>
<dbReference type="EMBL" id="LVJN01000020">
    <property type="protein sequence ID" value="OSM02031.1"/>
    <property type="molecule type" value="Genomic_DNA"/>
</dbReference>
<evidence type="ECO:0000256" key="3">
    <source>
        <dbReference type="ARBA" id="ARBA00022452"/>
    </source>
</evidence>
<keyword evidence="7 10" id="KW-0472">Membrane</keyword>